<sequence>MTTLNIDLDDSIFQLLNRTAANLGKNSFDLVREIVSYYLEDVEDMHLANDALTRLEKGESDVISLGELEKRLIVDC</sequence>
<keyword evidence="2" id="KW-1185">Reference proteome</keyword>
<evidence type="ECO:0000313" key="2">
    <source>
        <dbReference type="Proteomes" id="UP000195442"/>
    </source>
</evidence>
<reference evidence="2" key="1">
    <citation type="submission" date="2017-02" db="EMBL/GenBank/DDBJ databases">
        <authorList>
            <person name="Daims H."/>
        </authorList>
    </citation>
    <scope>NUCLEOTIDE SEQUENCE [LARGE SCALE GENOMIC DNA]</scope>
</reference>
<gene>
    <name evidence="1" type="ORF">CRENPOLYSF2_950004</name>
</gene>
<dbReference type="Proteomes" id="UP000195442">
    <property type="component" value="Unassembled WGS sequence"/>
</dbReference>
<dbReference type="OrthoDB" id="5796352at2"/>
<dbReference type="AlphaFoldDB" id="A0A1R4HJ67"/>
<protein>
    <submittedName>
        <fullName evidence="1">Uncharacterized protein</fullName>
    </submittedName>
</protein>
<proteinExistence type="predicted"/>
<evidence type="ECO:0000313" key="1">
    <source>
        <dbReference type="EMBL" id="SJM96267.1"/>
    </source>
</evidence>
<dbReference type="RefSeq" id="WP_087148610.1">
    <property type="nucleotide sequence ID" value="NZ_FUKJ01000463.1"/>
</dbReference>
<name>A0A1R4HJ67_9GAMM</name>
<dbReference type="EMBL" id="FUKJ01000463">
    <property type="protein sequence ID" value="SJM96267.1"/>
    <property type="molecule type" value="Genomic_DNA"/>
</dbReference>
<organism evidence="1 2">
    <name type="scientific">Crenothrix polyspora</name>
    <dbReference type="NCBI Taxonomy" id="360316"/>
    <lineage>
        <taxon>Bacteria</taxon>
        <taxon>Pseudomonadati</taxon>
        <taxon>Pseudomonadota</taxon>
        <taxon>Gammaproteobacteria</taxon>
        <taxon>Methylococcales</taxon>
        <taxon>Crenotrichaceae</taxon>
        <taxon>Crenothrix</taxon>
    </lineage>
</organism>
<accession>A0A1R4HJ67</accession>